<keyword evidence="2" id="KW-1133">Transmembrane helix</keyword>
<keyword evidence="4" id="KW-1185">Reference proteome</keyword>
<feature type="region of interest" description="Disordered" evidence="1">
    <location>
        <begin position="1"/>
        <end position="34"/>
    </location>
</feature>
<evidence type="ECO:0000256" key="1">
    <source>
        <dbReference type="SAM" id="MobiDB-lite"/>
    </source>
</evidence>
<dbReference type="Proteomes" id="UP000823405">
    <property type="component" value="Unassembled WGS sequence"/>
</dbReference>
<dbReference type="AlphaFoldDB" id="A0A9P6UHN9"/>
<keyword evidence="2" id="KW-0812">Transmembrane</keyword>
<keyword evidence="2" id="KW-0472">Membrane</keyword>
<evidence type="ECO:0000313" key="3">
    <source>
        <dbReference type="EMBL" id="KAG0299861.1"/>
    </source>
</evidence>
<organism evidence="3 4">
    <name type="scientific">Linnemannia gamsii</name>
    <dbReference type="NCBI Taxonomy" id="64522"/>
    <lineage>
        <taxon>Eukaryota</taxon>
        <taxon>Fungi</taxon>
        <taxon>Fungi incertae sedis</taxon>
        <taxon>Mucoromycota</taxon>
        <taxon>Mortierellomycotina</taxon>
        <taxon>Mortierellomycetes</taxon>
        <taxon>Mortierellales</taxon>
        <taxon>Mortierellaceae</taxon>
        <taxon>Linnemannia</taxon>
    </lineage>
</organism>
<sequence>MKLRKRRSESVCLPPSHQTPGGSGGGLGESTGDSKDSPVFPHWAYALIAVLILVGAGLVFVLTRRRRRRDGSNRKYLQNKRWRSRQQYQDESGGGGSGNNPPMMSRVRERTMSSDETAFSADGGDDNQTSSSPGLGRWFRSNSSNSNKDIGIGRIDLEKREGGKKSTAAVVATANNITRASRAESITDNDSLYSSNFAFSVEEPPIAAPGVAIPAALKVPQDSVDDASVLGLYHVDPLDESRGSLAYDMVMMG</sequence>
<dbReference type="OrthoDB" id="2447646at2759"/>
<gene>
    <name evidence="3" type="ORF">BGZ97_003505</name>
</gene>
<dbReference type="EMBL" id="JAAAIN010001829">
    <property type="protein sequence ID" value="KAG0299861.1"/>
    <property type="molecule type" value="Genomic_DNA"/>
</dbReference>
<evidence type="ECO:0000256" key="2">
    <source>
        <dbReference type="SAM" id="Phobius"/>
    </source>
</evidence>
<name>A0A9P6UHN9_9FUNG</name>
<protein>
    <submittedName>
        <fullName evidence="3">Uncharacterized protein</fullName>
    </submittedName>
</protein>
<reference evidence="3" key="1">
    <citation type="journal article" date="2020" name="Fungal Divers.">
        <title>Resolving the Mortierellaceae phylogeny through synthesis of multi-gene phylogenetics and phylogenomics.</title>
        <authorList>
            <person name="Vandepol N."/>
            <person name="Liber J."/>
            <person name="Desiro A."/>
            <person name="Na H."/>
            <person name="Kennedy M."/>
            <person name="Barry K."/>
            <person name="Grigoriev I.V."/>
            <person name="Miller A.N."/>
            <person name="O'Donnell K."/>
            <person name="Stajich J.E."/>
            <person name="Bonito G."/>
        </authorList>
    </citation>
    <scope>NUCLEOTIDE SEQUENCE</scope>
    <source>
        <strain evidence="3">NVP60</strain>
    </source>
</reference>
<feature type="region of interest" description="Disordered" evidence="1">
    <location>
        <begin position="69"/>
        <end position="142"/>
    </location>
</feature>
<evidence type="ECO:0000313" key="4">
    <source>
        <dbReference type="Proteomes" id="UP000823405"/>
    </source>
</evidence>
<comment type="caution">
    <text evidence="3">The sequence shown here is derived from an EMBL/GenBank/DDBJ whole genome shotgun (WGS) entry which is preliminary data.</text>
</comment>
<feature type="transmembrane region" description="Helical" evidence="2">
    <location>
        <begin position="43"/>
        <end position="62"/>
    </location>
</feature>
<accession>A0A9P6UHN9</accession>
<proteinExistence type="predicted"/>